<reference evidence="1 2" key="1">
    <citation type="journal article" date="2015" name="Environ. Microbiol.">
        <title>Methane oxidation coupled to nitrate reduction under hypoxia by the Gammaproteobacterium Methylomonas denitrificans, sp. nov. type strain FJG1.</title>
        <authorList>
            <person name="Kits K.D."/>
            <person name="Klotz M.G."/>
            <person name="Stein L.Y."/>
        </authorList>
    </citation>
    <scope>NUCLEOTIDE SEQUENCE [LARGE SCALE GENOMIC DNA]</scope>
    <source>
        <strain evidence="1 2">FJG1</strain>
    </source>
</reference>
<dbReference type="KEGG" id="mdn:JT25_021725"/>
<protein>
    <submittedName>
        <fullName evidence="1">Uncharacterized protein</fullName>
    </submittedName>
</protein>
<accession>A0A140E6P6</accession>
<proteinExistence type="predicted"/>
<dbReference type="Proteomes" id="UP000030512">
    <property type="component" value="Chromosome"/>
</dbReference>
<keyword evidence="2" id="KW-1185">Reference proteome</keyword>
<dbReference type="STRING" id="1538553.JT25_021725"/>
<dbReference type="AlphaFoldDB" id="A0A140E6P6"/>
<gene>
    <name evidence="1" type="ORF">JT25_021725</name>
</gene>
<evidence type="ECO:0000313" key="2">
    <source>
        <dbReference type="Proteomes" id="UP000030512"/>
    </source>
</evidence>
<dbReference type="EMBL" id="CP014476">
    <property type="protein sequence ID" value="AMK79070.1"/>
    <property type="molecule type" value="Genomic_DNA"/>
</dbReference>
<evidence type="ECO:0000313" key="1">
    <source>
        <dbReference type="EMBL" id="AMK79070.1"/>
    </source>
</evidence>
<name>A0A140E6P6_9GAMM</name>
<sequence>MCAILAGIAVNATEIFRLMVEAAMCPAVMLSGLRIYAVFKLGFLGGDSGVSFWISPDFLTLKLA</sequence>
<organism evidence="1 2">
    <name type="scientific">Methylomonas denitrificans</name>
    <dbReference type="NCBI Taxonomy" id="1538553"/>
    <lineage>
        <taxon>Bacteria</taxon>
        <taxon>Pseudomonadati</taxon>
        <taxon>Pseudomonadota</taxon>
        <taxon>Gammaproteobacteria</taxon>
        <taxon>Methylococcales</taxon>
        <taxon>Methylococcaceae</taxon>
        <taxon>Methylomonas</taxon>
    </lineage>
</organism>